<organism evidence="2 3">
    <name type="scientific">Penicillium solitum</name>
    <dbReference type="NCBI Taxonomy" id="60172"/>
    <lineage>
        <taxon>Eukaryota</taxon>
        <taxon>Fungi</taxon>
        <taxon>Dikarya</taxon>
        <taxon>Ascomycota</taxon>
        <taxon>Pezizomycotina</taxon>
        <taxon>Eurotiomycetes</taxon>
        <taxon>Eurotiomycetidae</taxon>
        <taxon>Eurotiales</taxon>
        <taxon>Aspergillaceae</taxon>
        <taxon>Penicillium</taxon>
    </lineage>
</organism>
<feature type="region of interest" description="Disordered" evidence="1">
    <location>
        <begin position="105"/>
        <end position="155"/>
    </location>
</feature>
<keyword evidence="3" id="KW-1185">Reference proteome</keyword>
<comment type="caution">
    <text evidence="2">The sequence shown here is derived from an EMBL/GenBank/DDBJ whole genome shotgun (WGS) entry which is preliminary data.</text>
</comment>
<gene>
    <name evidence="2" type="ORF">PENSOL_c023G08538</name>
</gene>
<name>A0A1V6R087_9EURO</name>
<protein>
    <submittedName>
        <fullName evidence="2">Uncharacterized protein</fullName>
    </submittedName>
</protein>
<dbReference type="AlphaFoldDB" id="A0A1V6R087"/>
<evidence type="ECO:0000313" key="3">
    <source>
        <dbReference type="Proteomes" id="UP000191612"/>
    </source>
</evidence>
<reference evidence="3" key="1">
    <citation type="journal article" date="2017" name="Nat. Microbiol.">
        <title>Global analysis of biosynthetic gene clusters reveals vast potential of secondary metabolite production in Penicillium species.</title>
        <authorList>
            <person name="Nielsen J.C."/>
            <person name="Grijseels S."/>
            <person name="Prigent S."/>
            <person name="Ji B."/>
            <person name="Dainat J."/>
            <person name="Nielsen K.F."/>
            <person name="Frisvad J.C."/>
            <person name="Workman M."/>
            <person name="Nielsen J."/>
        </authorList>
    </citation>
    <scope>NUCLEOTIDE SEQUENCE [LARGE SCALE GENOMIC DNA]</scope>
    <source>
        <strain evidence="3">IBT 29525</strain>
    </source>
</reference>
<dbReference type="EMBL" id="MDYO01000023">
    <property type="protein sequence ID" value="OQD94868.1"/>
    <property type="molecule type" value="Genomic_DNA"/>
</dbReference>
<evidence type="ECO:0000313" key="2">
    <source>
        <dbReference type="EMBL" id="OQD94868.1"/>
    </source>
</evidence>
<proteinExistence type="predicted"/>
<dbReference type="Proteomes" id="UP000191612">
    <property type="component" value="Unassembled WGS sequence"/>
</dbReference>
<evidence type="ECO:0000256" key="1">
    <source>
        <dbReference type="SAM" id="MobiDB-lite"/>
    </source>
</evidence>
<accession>A0A1V6R087</accession>
<sequence length="155" mass="17792">MSSGCCANCLWKQLNRTCSILDGVVPCRYMRRPKVIPPKVVLQGKVTKLKREVRYFDETFKEIRATMLDFLNGSPNRGHQFQINGGLMSLKSHVDEVLEAMKCVSLKEDNARDDEEDNKEDDKAEEEAEEQSEEEEAAEEEEEVGEDEEDDKEDD</sequence>
<feature type="compositionally biased region" description="Acidic residues" evidence="1">
    <location>
        <begin position="111"/>
        <end position="155"/>
    </location>
</feature>